<dbReference type="GO" id="GO:0019752">
    <property type="term" value="P:carboxylic acid metabolic process"/>
    <property type="evidence" value="ECO:0007669"/>
    <property type="project" value="InterPro"/>
</dbReference>
<dbReference type="Proteomes" id="UP000054226">
    <property type="component" value="Unassembled WGS sequence"/>
</dbReference>
<keyword evidence="4 6" id="KW-0456">Lyase</keyword>
<dbReference type="EMBL" id="AOHO01000068">
    <property type="protein sequence ID" value="EME55013.1"/>
    <property type="molecule type" value="Genomic_DNA"/>
</dbReference>
<dbReference type="PATRIC" id="fig|1284240.4.peg.5270"/>
<comment type="similarity">
    <text evidence="6">Belongs to the group II decarboxylase family.</text>
</comment>
<dbReference type="GO" id="GO:0030170">
    <property type="term" value="F:pyridoxal phosphate binding"/>
    <property type="evidence" value="ECO:0007669"/>
    <property type="project" value="InterPro"/>
</dbReference>
<protein>
    <submittedName>
        <fullName evidence="7">Pyridoxal-dependent decarboxylase</fullName>
    </submittedName>
</protein>
<dbReference type="AlphaFoldDB" id="M2Z2A4"/>
<dbReference type="InterPro" id="IPR015424">
    <property type="entry name" value="PyrdxlP-dep_Trfase"/>
</dbReference>
<accession>M2Z2A4</accession>
<dbReference type="PANTHER" id="PTHR11999">
    <property type="entry name" value="GROUP II PYRIDOXAL-5-PHOSPHATE DECARBOXYLASE"/>
    <property type="match status" value="1"/>
</dbReference>
<dbReference type="OrthoDB" id="3335676at2"/>
<name>M2Z2A4_9PSEU</name>
<organism evidence="7 8">
    <name type="scientific">Amycolatopsis decaplanina DSM 44594</name>
    <dbReference type="NCBI Taxonomy" id="1284240"/>
    <lineage>
        <taxon>Bacteria</taxon>
        <taxon>Bacillati</taxon>
        <taxon>Actinomycetota</taxon>
        <taxon>Actinomycetes</taxon>
        <taxon>Pseudonocardiales</taxon>
        <taxon>Pseudonocardiaceae</taxon>
        <taxon>Amycolatopsis</taxon>
    </lineage>
</organism>
<proteinExistence type="inferred from homology"/>
<reference evidence="7 8" key="1">
    <citation type="journal article" date="2013" name="Genome Announc.">
        <title>Draft Genome Sequence of Amycolatopsis decaplanina Strain DSM 44594T.</title>
        <authorList>
            <person name="Kaur N."/>
            <person name="Kumar S."/>
            <person name="Bala M."/>
            <person name="Raghava G.P."/>
            <person name="Mayilraj S."/>
        </authorList>
    </citation>
    <scope>NUCLEOTIDE SEQUENCE [LARGE SCALE GENOMIC DNA]</scope>
    <source>
        <strain evidence="7 8">DSM 44594</strain>
    </source>
</reference>
<keyword evidence="3 5" id="KW-0663">Pyridoxal phosphate</keyword>
<comment type="caution">
    <text evidence="7">The sequence shown here is derived from an EMBL/GenBank/DDBJ whole genome shotgun (WGS) entry which is preliminary data.</text>
</comment>
<evidence type="ECO:0000256" key="2">
    <source>
        <dbReference type="ARBA" id="ARBA00022793"/>
    </source>
</evidence>
<dbReference type="Pfam" id="PF00282">
    <property type="entry name" value="Pyridoxal_deC"/>
    <property type="match status" value="1"/>
</dbReference>
<comment type="cofactor">
    <cofactor evidence="1 5 6">
        <name>pyridoxal 5'-phosphate</name>
        <dbReference type="ChEBI" id="CHEBI:597326"/>
    </cofactor>
</comment>
<evidence type="ECO:0000313" key="7">
    <source>
        <dbReference type="EMBL" id="EME55013.1"/>
    </source>
</evidence>
<dbReference type="InterPro" id="IPR010977">
    <property type="entry name" value="Aromatic_deC"/>
</dbReference>
<evidence type="ECO:0000256" key="1">
    <source>
        <dbReference type="ARBA" id="ARBA00001933"/>
    </source>
</evidence>
<dbReference type="InterPro" id="IPR002129">
    <property type="entry name" value="PyrdxlP-dep_de-COase"/>
</dbReference>
<evidence type="ECO:0000256" key="6">
    <source>
        <dbReference type="RuleBase" id="RU000382"/>
    </source>
</evidence>
<dbReference type="RefSeq" id="WP_007033011.1">
    <property type="nucleotide sequence ID" value="NZ_AOHO01000068.1"/>
</dbReference>
<dbReference type="GO" id="GO:0004058">
    <property type="term" value="F:aromatic-L-amino-acid decarboxylase activity"/>
    <property type="evidence" value="ECO:0007669"/>
    <property type="project" value="UniProtKB-ARBA"/>
</dbReference>
<dbReference type="PANTHER" id="PTHR11999:SF70">
    <property type="entry name" value="MIP05841P"/>
    <property type="match status" value="1"/>
</dbReference>
<sequence length="186" mass="21061">MDLHKWLFLPYGLGCLLVREPNQLSTSFSEQAHYWSHDSRVDFMYLGPEGAPSWKSLGLWLALRHLGREGYERLLMGNLEVARYLAGRVRETDGLELFADPVLPVCWFRATPPHGDDIDDYNAALQSELIRRGEVHLTVCHPNGEAYLRVAVNNHTTRPEHADVLIDAVLEARATLDQTGGPRSWS</sequence>
<keyword evidence="2" id="KW-0210">Decarboxylase</keyword>
<dbReference type="SUPFAM" id="SSF53383">
    <property type="entry name" value="PLP-dependent transferases"/>
    <property type="match status" value="1"/>
</dbReference>
<feature type="modified residue" description="N6-(pyridoxal phosphate)lysine" evidence="5">
    <location>
        <position position="5"/>
    </location>
</feature>
<evidence type="ECO:0000256" key="3">
    <source>
        <dbReference type="ARBA" id="ARBA00022898"/>
    </source>
</evidence>
<keyword evidence="8" id="KW-1185">Reference proteome</keyword>
<dbReference type="Gene3D" id="3.90.1150.170">
    <property type="match status" value="1"/>
</dbReference>
<gene>
    <name evidence="7" type="ORF">H074_25932</name>
</gene>
<dbReference type="Gene3D" id="3.40.640.10">
    <property type="entry name" value="Type I PLP-dependent aspartate aminotransferase-like (Major domain)"/>
    <property type="match status" value="1"/>
</dbReference>
<evidence type="ECO:0000256" key="4">
    <source>
        <dbReference type="ARBA" id="ARBA00023239"/>
    </source>
</evidence>
<evidence type="ECO:0000313" key="8">
    <source>
        <dbReference type="Proteomes" id="UP000054226"/>
    </source>
</evidence>
<evidence type="ECO:0000256" key="5">
    <source>
        <dbReference type="PIRSR" id="PIRSR602129-50"/>
    </source>
</evidence>
<dbReference type="InterPro" id="IPR015421">
    <property type="entry name" value="PyrdxlP-dep_Trfase_major"/>
</dbReference>